<keyword evidence="11" id="KW-1185">Reference proteome</keyword>
<evidence type="ECO:0000256" key="3">
    <source>
        <dbReference type="ARBA" id="ARBA00022490"/>
    </source>
</evidence>
<dbReference type="InterPro" id="IPR003593">
    <property type="entry name" value="AAA+_ATPase"/>
</dbReference>
<reference evidence="10 11" key="2">
    <citation type="submission" date="2019-05" db="EMBL/GenBank/DDBJ databases">
        <authorList>
            <person name="Suflita J.M."/>
            <person name="Marks C.R."/>
        </authorList>
    </citation>
    <scope>NUCLEOTIDE SEQUENCE [LARGE SCALE GENOMIC DNA]</scope>
    <source>
        <strain evidence="10 11">ALDC</strain>
    </source>
</reference>
<dbReference type="Pfam" id="PF18269">
    <property type="entry name" value="T3SS_ATPase_C"/>
    <property type="match status" value="1"/>
</dbReference>
<dbReference type="InterPro" id="IPR027417">
    <property type="entry name" value="P-loop_NTPase"/>
</dbReference>
<dbReference type="Proteomes" id="UP000298602">
    <property type="component" value="Chromosome"/>
</dbReference>
<dbReference type="Gene3D" id="3.40.50.12240">
    <property type="match status" value="1"/>
</dbReference>
<dbReference type="GO" id="GO:0005524">
    <property type="term" value="F:ATP binding"/>
    <property type="evidence" value="ECO:0007669"/>
    <property type="project" value="UniProtKB-KW"/>
</dbReference>
<evidence type="ECO:0000256" key="5">
    <source>
        <dbReference type="ARBA" id="ARBA00022840"/>
    </source>
</evidence>
<dbReference type="InterPro" id="IPR050053">
    <property type="entry name" value="ATPase_alpha/beta_chains"/>
</dbReference>
<dbReference type="GO" id="GO:0030254">
    <property type="term" value="P:protein secretion by the type III secretion system"/>
    <property type="evidence" value="ECO:0007669"/>
    <property type="project" value="InterPro"/>
</dbReference>
<sequence length="426" mass="46410">MLLDRPPWQTYGKVARLVGNLLEVQGLKAARGDICRVFPSESNNPVYAEVVGFGERRLKLSPLTPINGIRPGDLAMKHPHSDTVQAGEALLGRVIDGMGAPIDGKGPLPAGKPYALNRPAVNPLERPVIREQLDVGVRCINGLLPIGKGQRMGIFAGSGVGKSTLLGMMARYTTAPVNVIALIGERGREVNEFLQDELGADGLAHSVVVVATSDQPATLRLRGAYVACAVAEYFKDTGRDVLFMMDSVTRFAMAAREIGLAAGEPPTTKGYPPSVYGLLAQVLERTGNFREASITGIYTVLVEGDDLDDPVADTVRSILDGHIVLDRALAHQRHYPAIDPLKSVSRLTDRLLDAEQKRFAARFIQTLAHYRNSEDMIQIGAYVKGTHPDTDYAISMIQKLNEYLRQDVTDRCTVAESLKWLKTLFA</sequence>
<dbReference type="PANTHER" id="PTHR15184:SF9">
    <property type="entry name" value="SPI-1 TYPE 3 SECRETION SYSTEM ATPASE"/>
    <property type="match status" value="1"/>
</dbReference>
<keyword evidence="7" id="KW-1278">Translocase</keyword>
<dbReference type="InterPro" id="IPR020003">
    <property type="entry name" value="ATPase_a/bsu_AS"/>
</dbReference>
<evidence type="ECO:0000259" key="9">
    <source>
        <dbReference type="SMART" id="SM00382"/>
    </source>
</evidence>
<evidence type="ECO:0000256" key="4">
    <source>
        <dbReference type="ARBA" id="ARBA00022741"/>
    </source>
</evidence>
<dbReference type="InterPro" id="IPR000194">
    <property type="entry name" value="ATPase_F1/V1/A1_a/bsu_nucl-bd"/>
</dbReference>
<organism evidence="10 11">
    <name type="scientific">Desulfoglaeba alkanexedens ALDC</name>
    <dbReference type="NCBI Taxonomy" id="980445"/>
    <lineage>
        <taxon>Bacteria</taxon>
        <taxon>Pseudomonadati</taxon>
        <taxon>Thermodesulfobacteriota</taxon>
        <taxon>Syntrophobacteria</taxon>
        <taxon>Syntrophobacterales</taxon>
        <taxon>Syntrophobacteraceae</taxon>
        <taxon>Desulfoglaeba</taxon>
    </lineage>
</organism>
<dbReference type="EMBL" id="CP040098">
    <property type="protein sequence ID" value="QCQ23427.1"/>
    <property type="molecule type" value="Genomic_DNA"/>
</dbReference>
<evidence type="ECO:0000256" key="1">
    <source>
        <dbReference type="ARBA" id="ARBA00004496"/>
    </source>
</evidence>
<evidence type="ECO:0000256" key="2">
    <source>
        <dbReference type="ARBA" id="ARBA00022448"/>
    </source>
</evidence>
<dbReference type="GO" id="GO:0046933">
    <property type="term" value="F:proton-transporting ATP synthase activity, rotational mechanism"/>
    <property type="evidence" value="ECO:0007669"/>
    <property type="project" value="TreeGrafter"/>
</dbReference>
<dbReference type="PROSITE" id="PS00152">
    <property type="entry name" value="ATPASE_ALPHA_BETA"/>
    <property type="match status" value="1"/>
</dbReference>
<dbReference type="SUPFAM" id="SSF52540">
    <property type="entry name" value="P-loop containing nucleoside triphosphate hydrolases"/>
    <property type="match status" value="1"/>
</dbReference>
<evidence type="ECO:0000256" key="7">
    <source>
        <dbReference type="ARBA" id="ARBA00022967"/>
    </source>
</evidence>
<dbReference type="SMART" id="SM00382">
    <property type="entry name" value="AAA"/>
    <property type="match status" value="1"/>
</dbReference>
<dbReference type="InterPro" id="IPR040627">
    <property type="entry name" value="T3SS_ATPase_C"/>
</dbReference>
<reference evidence="10 11" key="1">
    <citation type="submission" date="2019-05" db="EMBL/GenBank/DDBJ databases">
        <title>The Complete Genome Sequence of the n-alkane-degrading Desulfoglaeba alkanexedens ALDC reveals multiple alkylsuccinate synthase gene clusters.</title>
        <authorList>
            <person name="Callaghan A.V."/>
            <person name="Davidova I.A."/>
            <person name="Duncan K.E."/>
            <person name="Morris B."/>
            <person name="McInerney M.J."/>
        </authorList>
    </citation>
    <scope>NUCLEOTIDE SEQUENCE [LARGE SCALE GENOMIC DNA]</scope>
    <source>
        <strain evidence="10 11">ALDC</strain>
    </source>
</reference>
<dbReference type="GO" id="GO:0005737">
    <property type="term" value="C:cytoplasm"/>
    <property type="evidence" value="ECO:0007669"/>
    <property type="project" value="UniProtKB-SubCell"/>
</dbReference>
<dbReference type="FunFam" id="3.40.50.12240:FF:000002">
    <property type="entry name" value="Flagellum-specific ATP synthase FliI"/>
    <property type="match status" value="1"/>
</dbReference>
<protein>
    <submittedName>
        <fullName evidence="10">FliI/YscN family ATPase</fullName>
    </submittedName>
</protein>
<dbReference type="KEGG" id="dax:FDQ92_03400"/>
<keyword evidence="4" id="KW-0547">Nucleotide-binding</keyword>
<evidence type="ECO:0000256" key="6">
    <source>
        <dbReference type="ARBA" id="ARBA00022927"/>
    </source>
</evidence>
<dbReference type="Pfam" id="PF00006">
    <property type="entry name" value="ATP-synt_ab"/>
    <property type="match status" value="1"/>
</dbReference>
<evidence type="ECO:0000313" key="10">
    <source>
        <dbReference type="EMBL" id="QCQ23427.1"/>
    </source>
</evidence>
<dbReference type="CDD" id="cd01136">
    <property type="entry name" value="ATPase_flagellum-secretory_path_III"/>
    <property type="match status" value="1"/>
</dbReference>
<keyword evidence="6" id="KW-0653">Protein transport</keyword>
<comment type="subcellular location">
    <subcellularLocation>
        <location evidence="1">Cytoplasm</location>
    </subcellularLocation>
</comment>
<proteinExistence type="predicted"/>
<comment type="catalytic activity">
    <reaction evidence="8">
        <text>ATP + H2O + cellular proteinSide 1 = ADP + phosphate + cellular proteinSide 2.</text>
        <dbReference type="EC" id="7.4.2.8"/>
    </reaction>
</comment>
<dbReference type="InterPro" id="IPR005714">
    <property type="entry name" value="ATPase_T3SS_FliI/YscN"/>
</dbReference>
<keyword evidence="5" id="KW-0067">ATP-binding</keyword>
<evidence type="ECO:0000313" key="11">
    <source>
        <dbReference type="Proteomes" id="UP000298602"/>
    </source>
</evidence>
<feature type="domain" description="AAA+ ATPase" evidence="9">
    <location>
        <begin position="148"/>
        <end position="329"/>
    </location>
</feature>
<accession>A0A4P8L5U6</accession>
<evidence type="ECO:0000256" key="8">
    <source>
        <dbReference type="ARBA" id="ARBA00034006"/>
    </source>
</evidence>
<dbReference type="GO" id="GO:0030257">
    <property type="term" value="C:type III protein secretion system complex"/>
    <property type="evidence" value="ECO:0007669"/>
    <property type="project" value="InterPro"/>
</dbReference>
<dbReference type="OrthoDB" id="9801639at2"/>
<keyword evidence="2" id="KW-0813">Transport</keyword>
<dbReference type="PANTHER" id="PTHR15184">
    <property type="entry name" value="ATP SYNTHASE"/>
    <property type="match status" value="1"/>
</dbReference>
<dbReference type="GO" id="GO:0008564">
    <property type="term" value="F:protein-exporting ATPase activity"/>
    <property type="evidence" value="ECO:0007669"/>
    <property type="project" value="UniProtKB-EC"/>
</dbReference>
<keyword evidence="3" id="KW-0963">Cytoplasm</keyword>
<name>A0A4P8L5U6_9BACT</name>
<dbReference type="AlphaFoldDB" id="A0A4P8L5U6"/>
<gene>
    <name evidence="10" type="ORF">FDQ92_03400</name>
</gene>
<dbReference type="GO" id="GO:0016887">
    <property type="term" value="F:ATP hydrolysis activity"/>
    <property type="evidence" value="ECO:0007669"/>
    <property type="project" value="InterPro"/>
</dbReference>
<dbReference type="NCBIfam" id="TIGR01026">
    <property type="entry name" value="fliI_yscN"/>
    <property type="match status" value="1"/>
</dbReference>